<gene>
    <name evidence="2" type="ORF">PGLA2088_LOCUS3318</name>
</gene>
<evidence type="ECO:0000313" key="3">
    <source>
        <dbReference type="Proteomes" id="UP000626109"/>
    </source>
</evidence>
<evidence type="ECO:0000313" key="2">
    <source>
        <dbReference type="EMBL" id="CAE8644749.1"/>
    </source>
</evidence>
<feature type="region of interest" description="Disordered" evidence="1">
    <location>
        <begin position="421"/>
        <end position="489"/>
    </location>
</feature>
<name>A0A813I2J7_POLGL</name>
<protein>
    <submittedName>
        <fullName evidence="2">Uncharacterized protein</fullName>
    </submittedName>
</protein>
<dbReference type="EMBL" id="CAJNNW010002868">
    <property type="protein sequence ID" value="CAE8644749.1"/>
    <property type="molecule type" value="Genomic_DNA"/>
</dbReference>
<comment type="caution">
    <text evidence="2">The sequence shown here is derived from an EMBL/GenBank/DDBJ whole genome shotgun (WGS) entry which is preliminary data.</text>
</comment>
<dbReference type="Proteomes" id="UP000626109">
    <property type="component" value="Unassembled WGS sequence"/>
</dbReference>
<sequence>MASPLLSSEAAEKHQITVSARRGTFYKVMENTEVIRRLRDLEHSWPGELDMEGVSPRFTEALVAEAFIGHMPLERDSADHFALRPFCKQGIITAVSDSIYMHKLPCDVAQDYTAMALMHMAFKVARGIVKFRQSLSGPWLLLLRGLDAALSARWPPEISSASSGAADPVPVFAQWEDSTGDPVEVLLQWHPGLPDKLPDAEGESLCTVQLCVASSPTPECFEARLQKQHLQQPLEAWSSRELTRLMTVMASSSASGDALRLRRAAGRMVIDVHFAAPPGCTSSSSAGVAGAGSLSGCVVEILNAYSSGTSIRGDILRFLRSAAAAQKIHRSAISRTTASLKDLRAEVERLESEWRNACVVTQKRHRGLLRRFALLLQAKIDKEQALHLAEENRRLSRMGAAAIAAPAPSGGISAERCLAAAKEEPRGRGGRGQRGRGRGGRGRAQSSAKEPPGGTSDRPAKRQKASAGHQVSVSPLALPASTSGGRGSAGSAGTFILPTLTAQDAGREALPPSLAAPSAAGVSCLPGTLSLFDPASSDEDLSGPASPGCMQQAPPATVPGTLPGTLHQQPEEPRSAAPGGCPSATEPVRVQGASDGRRAADLFWSDSDA</sequence>
<organism evidence="2 3">
    <name type="scientific">Polarella glacialis</name>
    <name type="common">Dinoflagellate</name>
    <dbReference type="NCBI Taxonomy" id="89957"/>
    <lineage>
        <taxon>Eukaryota</taxon>
        <taxon>Sar</taxon>
        <taxon>Alveolata</taxon>
        <taxon>Dinophyceae</taxon>
        <taxon>Suessiales</taxon>
        <taxon>Suessiaceae</taxon>
        <taxon>Polarella</taxon>
    </lineage>
</organism>
<reference evidence="2" key="1">
    <citation type="submission" date="2021-02" db="EMBL/GenBank/DDBJ databases">
        <authorList>
            <person name="Dougan E. K."/>
            <person name="Rhodes N."/>
            <person name="Thang M."/>
            <person name="Chan C."/>
        </authorList>
    </citation>
    <scope>NUCLEOTIDE SEQUENCE</scope>
</reference>
<feature type="region of interest" description="Disordered" evidence="1">
    <location>
        <begin position="533"/>
        <end position="609"/>
    </location>
</feature>
<dbReference type="AlphaFoldDB" id="A0A813I2J7"/>
<feature type="compositionally biased region" description="Basic residues" evidence="1">
    <location>
        <begin position="428"/>
        <end position="441"/>
    </location>
</feature>
<accession>A0A813I2J7</accession>
<proteinExistence type="predicted"/>
<evidence type="ECO:0000256" key="1">
    <source>
        <dbReference type="SAM" id="MobiDB-lite"/>
    </source>
</evidence>